<proteinExistence type="predicted"/>
<dbReference type="Proteomes" id="UP001172457">
    <property type="component" value="Chromosome 3"/>
</dbReference>
<gene>
    <name evidence="2" type="ORF">OSB04_013320</name>
</gene>
<name>A0AA38TQZ1_9ASTR</name>
<organism evidence="2 3">
    <name type="scientific">Centaurea solstitialis</name>
    <name type="common">yellow star-thistle</name>
    <dbReference type="NCBI Taxonomy" id="347529"/>
    <lineage>
        <taxon>Eukaryota</taxon>
        <taxon>Viridiplantae</taxon>
        <taxon>Streptophyta</taxon>
        <taxon>Embryophyta</taxon>
        <taxon>Tracheophyta</taxon>
        <taxon>Spermatophyta</taxon>
        <taxon>Magnoliopsida</taxon>
        <taxon>eudicotyledons</taxon>
        <taxon>Gunneridae</taxon>
        <taxon>Pentapetalae</taxon>
        <taxon>asterids</taxon>
        <taxon>campanulids</taxon>
        <taxon>Asterales</taxon>
        <taxon>Asteraceae</taxon>
        <taxon>Carduoideae</taxon>
        <taxon>Cardueae</taxon>
        <taxon>Centaureinae</taxon>
        <taxon>Centaurea</taxon>
    </lineage>
</organism>
<dbReference type="AlphaFoldDB" id="A0AA38TQZ1"/>
<dbReference type="EMBL" id="JARYMX010000003">
    <property type="protein sequence ID" value="KAJ9558706.1"/>
    <property type="molecule type" value="Genomic_DNA"/>
</dbReference>
<reference evidence="2" key="1">
    <citation type="submission" date="2023-03" db="EMBL/GenBank/DDBJ databases">
        <title>Chromosome-scale reference genome and RAD-based genetic map of yellow starthistle (Centaurea solstitialis) reveal putative structural variation and QTLs associated with invader traits.</title>
        <authorList>
            <person name="Reatini B."/>
            <person name="Cang F.A."/>
            <person name="Jiang Q."/>
            <person name="Mckibben M.T.W."/>
            <person name="Barker M.S."/>
            <person name="Rieseberg L.H."/>
            <person name="Dlugosch K.M."/>
        </authorList>
    </citation>
    <scope>NUCLEOTIDE SEQUENCE</scope>
    <source>
        <strain evidence="2">CAN-66</strain>
        <tissue evidence="2">Leaf</tissue>
    </source>
</reference>
<evidence type="ECO:0000313" key="2">
    <source>
        <dbReference type="EMBL" id="KAJ9558706.1"/>
    </source>
</evidence>
<feature type="region of interest" description="Disordered" evidence="1">
    <location>
        <begin position="283"/>
        <end position="316"/>
    </location>
</feature>
<evidence type="ECO:0000256" key="1">
    <source>
        <dbReference type="SAM" id="MobiDB-lite"/>
    </source>
</evidence>
<keyword evidence="3" id="KW-1185">Reference proteome</keyword>
<protein>
    <submittedName>
        <fullName evidence="2">Uncharacterized protein</fullName>
    </submittedName>
</protein>
<sequence length="353" mass="39724">MCLSSAESADHSMALCSTSKIVGAHLSSWVDWWPRSESSALGIWSKICCIDGNNMRGKVRKLNVSGGCCHNLNVHSISKEYVVARETPLRVKDTLILIFYEKRTSKRFAHLKWKIKNLLEVKDPQVRNIGSKSRPLILVQVPFSSMINFLDLIDENLMKSIRDGLVVATVNVVEVAETATTPLKNARDIWIEIEQQMQRGEKVLESQKENAMSAYEGFRVREHESLTESKPKLNVCGECTKNGCCHNLNVHSILKELVARETPLGVKEIQLFAVRETYPNPSQEVAGSFVDPLPPGGLGNSRKWKEPSDRSEDKNDVFMDPIDLEHDECNKVLKMLPDIIPPSQMDLGSRWGL</sequence>
<evidence type="ECO:0000313" key="3">
    <source>
        <dbReference type="Proteomes" id="UP001172457"/>
    </source>
</evidence>
<accession>A0AA38TQZ1</accession>
<comment type="caution">
    <text evidence="2">The sequence shown here is derived from an EMBL/GenBank/DDBJ whole genome shotgun (WGS) entry which is preliminary data.</text>
</comment>
<feature type="compositionally biased region" description="Basic and acidic residues" evidence="1">
    <location>
        <begin position="303"/>
        <end position="316"/>
    </location>
</feature>